<keyword evidence="3 4" id="KW-0067">ATP-binding</keyword>
<dbReference type="EMBL" id="JAFBEI010000009">
    <property type="protein sequence ID" value="MBM7635813.1"/>
    <property type="molecule type" value="Genomic_DNA"/>
</dbReference>
<dbReference type="InterPro" id="IPR001977">
    <property type="entry name" value="Depp_CoAkinase"/>
</dbReference>
<dbReference type="RefSeq" id="WP_205016727.1">
    <property type="nucleotide sequence ID" value="NZ_JAFBEI010000009.1"/>
</dbReference>
<dbReference type="Gene3D" id="3.40.50.300">
    <property type="entry name" value="P-loop containing nucleotide triphosphate hydrolases"/>
    <property type="match status" value="1"/>
</dbReference>
<evidence type="ECO:0000256" key="3">
    <source>
        <dbReference type="ARBA" id="ARBA00022840"/>
    </source>
</evidence>
<comment type="subcellular location">
    <subcellularLocation>
        <location evidence="4">Cytoplasm</location>
    </subcellularLocation>
</comment>
<evidence type="ECO:0000256" key="5">
    <source>
        <dbReference type="NCBIfam" id="TIGR00152"/>
    </source>
</evidence>
<dbReference type="SUPFAM" id="SSF52540">
    <property type="entry name" value="P-loop containing nucleoside triphosphate hydrolases"/>
    <property type="match status" value="1"/>
</dbReference>
<keyword evidence="2 4" id="KW-0418">Kinase</keyword>
<name>A0ABS2PK45_9STRE</name>
<keyword evidence="4 7" id="KW-0808">Transferase</keyword>
<dbReference type="PANTHER" id="PTHR10695">
    <property type="entry name" value="DEPHOSPHO-COA KINASE-RELATED"/>
    <property type="match status" value="1"/>
</dbReference>
<feature type="region of interest" description="Disordered" evidence="6">
    <location>
        <begin position="154"/>
        <end position="174"/>
    </location>
</feature>
<dbReference type="Pfam" id="PF01121">
    <property type="entry name" value="CoaE"/>
    <property type="match status" value="1"/>
</dbReference>
<keyword evidence="4" id="KW-0173">Coenzyme A biosynthesis</keyword>
<accession>A0ABS2PK45</accession>
<evidence type="ECO:0000313" key="7">
    <source>
        <dbReference type="EMBL" id="MBM7635813.1"/>
    </source>
</evidence>
<keyword evidence="8" id="KW-1185">Reference proteome</keyword>
<sequence>MSRIIGLTGGIASGKSTVTNYLREKGFSVIDADQVVHDLQAKGRRLYQALLDWLGDGILDETGQLSRPVLAEMIFSSQENLEKSAVLQGEIIRQELAKRRDELAETDPLIFMDIPLLIEQGYVDWFDQIWLVAVDEETQLQRLMARNGYTREEAQKRIDSQMPTAEKKKQASHVIDNSGSLDETYQQIDLLLQG</sequence>
<evidence type="ECO:0000313" key="8">
    <source>
        <dbReference type="Proteomes" id="UP000809081"/>
    </source>
</evidence>
<reference evidence="7 8" key="1">
    <citation type="submission" date="2021-01" db="EMBL/GenBank/DDBJ databases">
        <title>Genomic Encyclopedia of Type Strains, Phase IV (KMG-IV): sequencing the most valuable type-strain genomes for metagenomic binning, comparative biology and taxonomic classification.</title>
        <authorList>
            <person name="Goeker M."/>
        </authorList>
    </citation>
    <scope>NUCLEOTIDE SEQUENCE [LARGE SCALE GENOMIC DNA]</scope>
    <source>
        <strain evidence="7 8">DSM 27513</strain>
    </source>
</reference>
<feature type="binding site" evidence="4">
    <location>
        <begin position="12"/>
        <end position="17"/>
    </location>
    <ligand>
        <name>ATP</name>
        <dbReference type="ChEBI" id="CHEBI:30616"/>
    </ligand>
</feature>
<dbReference type="CDD" id="cd02022">
    <property type="entry name" value="DPCK"/>
    <property type="match status" value="1"/>
</dbReference>
<comment type="pathway">
    <text evidence="4">Cofactor biosynthesis; coenzyme A biosynthesis; CoA from (R)-pantothenate: step 5/5.</text>
</comment>
<comment type="similarity">
    <text evidence="4">Belongs to the CoaE family.</text>
</comment>
<dbReference type="PANTHER" id="PTHR10695:SF46">
    <property type="entry name" value="BIFUNCTIONAL COENZYME A SYNTHASE-RELATED"/>
    <property type="match status" value="1"/>
</dbReference>
<feature type="compositionally biased region" description="Basic and acidic residues" evidence="6">
    <location>
        <begin position="154"/>
        <end position="169"/>
    </location>
</feature>
<comment type="caution">
    <text evidence="7">The sequence shown here is derived from an EMBL/GenBank/DDBJ whole genome shotgun (WGS) entry which is preliminary data.</text>
</comment>
<dbReference type="InterPro" id="IPR027417">
    <property type="entry name" value="P-loop_NTPase"/>
</dbReference>
<dbReference type="GO" id="GO:0004140">
    <property type="term" value="F:dephospho-CoA kinase activity"/>
    <property type="evidence" value="ECO:0007669"/>
    <property type="project" value="UniProtKB-EC"/>
</dbReference>
<comment type="function">
    <text evidence="4">Catalyzes the phosphorylation of the 3'-hydroxyl group of dephosphocoenzyme A to form coenzyme A.</text>
</comment>
<dbReference type="PROSITE" id="PS51219">
    <property type="entry name" value="DPCK"/>
    <property type="match status" value="1"/>
</dbReference>
<evidence type="ECO:0000256" key="1">
    <source>
        <dbReference type="ARBA" id="ARBA00022741"/>
    </source>
</evidence>
<protein>
    <recommendedName>
        <fullName evidence="4 5">Dephospho-CoA kinase</fullName>
        <ecNumber evidence="4 5">2.7.1.24</ecNumber>
    </recommendedName>
    <alternativeName>
        <fullName evidence="4">Dephosphocoenzyme A kinase</fullName>
    </alternativeName>
</protein>
<evidence type="ECO:0000256" key="4">
    <source>
        <dbReference type="HAMAP-Rule" id="MF_00376"/>
    </source>
</evidence>
<dbReference type="Proteomes" id="UP000809081">
    <property type="component" value="Unassembled WGS sequence"/>
</dbReference>
<comment type="catalytic activity">
    <reaction evidence="4">
        <text>3'-dephospho-CoA + ATP = ADP + CoA + H(+)</text>
        <dbReference type="Rhea" id="RHEA:18245"/>
        <dbReference type="ChEBI" id="CHEBI:15378"/>
        <dbReference type="ChEBI" id="CHEBI:30616"/>
        <dbReference type="ChEBI" id="CHEBI:57287"/>
        <dbReference type="ChEBI" id="CHEBI:57328"/>
        <dbReference type="ChEBI" id="CHEBI:456216"/>
        <dbReference type="EC" id="2.7.1.24"/>
    </reaction>
</comment>
<organism evidence="7 8">
    <name type="scientific">Streptococcus saliviloxodontae</name>
    <dbReference type="NCBI Taxonomy" id="1349416"/>
    <lineage>
        <taxon>Bacteria</taxon>
        <taxon>Bacillati</taxon>
        <taxon>Bacillota</taxon>
        <taxon>Bacilli</taxon>
        <taxon>Lactobacillales</taxon>
        <taxon>Streptococcaceae</taxon>
        <taxon>Streptococcus</taxon>
    </lineage>
</organism>
<evidence type="ECO:0000256" key="6">
    <source>
        <dbReference type="SAM" id="MobiDB-lite"/>
    </source>
</evidence>
<evidence type="ECO:0000256" key="2">
    <source>
        <dbReference type="ARBA" id="ARBA00022777"/>
    </source>
</evidence>
<keyword evidence="1 4" id="KW-0547">Nucleotide-binding</keyword>
<proteinExistence type="inferred from homology"/>
<dbReference type="HAMAP" id="MF_00376">
    <property type="entry name" value="Dephospho_CoA_kinase"/>
    <property type="match status" value="1"/>
</dbReference>
<keyword evidence="4" id="KW-0963">Cytoplasm</keyword>
<gene>
    <name evidence="4" type="primary">coaE</name>
    <name evidence="7" type="ORF">JOC31_000627</name>
</gene>
<dbReference type="NCBIfam" id="TIGR00152">
    <property type="entry name" value="dephospho-CoA kinase"/>
    <property type="match status" value="1"/>
</dbReference>
<dbReference type="EC" id="2.7.1.24" evidence="4 5"/>